<name>A0A915KQN2_ROMCU</name>
<evidence type="ECO:0000313" key="2">
    <source>
        <dbReference type="WBParaSite" id="nRc.2.0.1.t41061-RA"/>
    </source>
</evidence>
<organism evidence="1 2">
    <name type="scientific">Romanomermis culicivorax</name>
    <name type="common">Nematode worm</name>
    <dbReference type="NCBI Taxonomy" id="13658"/>
    <lineage>
        <taxon>Eukaryota</taxon>
        <taxon>Metazoa</taxon>
        <taxon>Ecdysozoa</taxon>
        <taxon>Nematoda</taxon>
        <taxon>Enoplea</taxon>
        <taxon>Dorylaimia</taxon>
        <taxon>Mermithida</taxon>
        <taxon>Mermithoidea</taxon>
        <taxon>Mermithidae</taxon>
        <taxon>Romanomermis</taxon>
    </lineage>
</organism>
<dbReference type="WBParaSite" id="nRc.2.0.1.t41061-RA">
    <property type="protein sequence ID" value="nRc.2.0.1.t41061-RA"/>
    <property type="gene ID" value="nRc.2.0.1.g41061"/>
</dbReference>
<protein>
    <submittedName>
        <fullName evidence="2">Uncharacterized protein</fullName>
    </submittedName>
</protein>
<evidence type="ECO:0000313" key="1">
    <source>
        <dbReference type="Proteomes" id="UP000887565"/>
    </source>
</evidence>
<reference evidence="2" key="1">
    <citation type="submission" date="2022-11" db="UniProtKB">
        <authorList>
            <consortium name="WormBaseParasite"/>
        </authorList>
    </citation>
    <scope>IDENTIFICATION</scope>
</reference>
<keyword evidence="1" id="KW-1185">Reference proteome</keyword>
<accession>A0A915KQN2</accession>
<sequence length="121" mass="13541">MTIVDTCDANKVNQKLVSFRNCLGQHQQPPSSLFCNGLSSGRTFTTKKSIFSLKNILPPLEDKPEEEKKGVLKSSMSKCRKTAWLIVPTARYRQPDCVEGGLKHQENFSLDDGKHRAPIHG</sequence>
<proteinExistence type="predicted"/>
<dbReference type="Proteomes" id="UP000887565">
    <property type="component" value="Unplaced"/>
</dbReference>
<dbReference type="AlphaFoldDB" id="A0A915KQN2"/>